<dbReference type="RefSeq" id="WP_204945582.1">
    <property type="nucleotide sequence ID" value="NZ_JAFBBP010000001.1"/>
</dbReference>
<evidence type="ECO:0000259" key="5">
    <source>
        <dbReference type="PROSITE" id="PS50977"/>
    </source>
</evidence>
<dbReference type="PROSITE" id="PS50977">
    <property type="entry name" value="HTH_TETR_2"/>
    <property type="match status" value="1"/>
</dbReference>
<keyword evidence="7" id="KW-1185">Reference proteome</keyword>
<evidence type="ECO:0000256" key="1">
    <source>
        <dbReference type="ARBA" id="ARBA00023015"/>
    </source>
</evidence>
<dbReference type="PRINTS" id="PR00455">
    <property type="entry name" value="HTHTETR"/>
</dbReference>
<evidence type="ECO:0000313" key="6">
    <source>
        <dbReference type="EMBL" id="MBM7495087.1"/>
    </source>
</evidence>
<feature type="DNA-binding region" description="H-T-H motif" evidence="4">
    <location>
        <begin position="34"/>
        <end position="53"/>
    </location>
</feature>
<reference evidence="6 7" key="1">
    <citation type="submission" date="2021-01" db="EMBL/GenBank/DDBJ databases">
        <title>Sequencing the genomes of 1000 actinobacteria strains.</title>
        <authorList>
            <person name="Klenk H.-P."/>
        </authorList>
    </citation>
    <scope>NUCLEOTIDE SEQUENCE [LARGE SCALE GENOMIC DNA]</scope>
    <source>
        <strain evidence="6 7">DSM 100204</strain>
    </source>
</reference>
<sequence>MAAAQDTTSRDDVRSGIVAAASQLLRDEGATAVTTRAVAQAAGVQAPTIYRLFGDKDGLIDAVAEHVMATYVSAKAAAVAEGDPVADLRSGWRVHVEFGLANPELYALLGARGRGGPSPATAAGIEVLRTRVRRLAAAGLLRVDEQRALMMIHAAGNGTILALLATSEEKRDAGLSDAMLDAVLSSILVTAPATPDTTMSAVAVTFATVVPDLPGLSDAERALMTEWLNRSLTAPHTP</sequence>
<dbReference type="PANTHER" id="PTHR30055:SF234">
    <property type="entry name" value="HTH-TYPE TRANSCRIPTIONAL REGULATOR BETI"/>
    <property type="match status" value="1"/>
</dbReference>
<dbReference type="InterPro" id="IPR001647">
    <property type="entry name" value="HTH_TetR"/>
</dbReference>
<evidence type="ECO:0000256" key="4">
    <source>
        <dbReference type="PROSITE-ProRule" id="PRU00335"/>
    </source>
</evidence>
<feature type="domain" description="HTH tetR-type" evidence="5">
    <location>
        <begin position="11"/>
        <end position="71"/>
    </location>
</feature>
<dbReference type="SUPFAM" id="SSF46689">
    <property type="entry name" value="Homeodomain-like"/>
    <property type="match status" value="1"/>
</dbReference>
<gene>
    <name evidence="6" type="ORF">JOD64_006309</name>
</gene>
<proteinExistence type="predicted"/>
<name>A0ABS2M3R3_9ACTN</name>
<dbReference type="InterPro" id="IPR009057">
    <property type="entry name" value="Homeodomain-like_sf"/>
</dbReference>
<dbReference type="Gene3D" id="1.10.357.10">
    <property type="entry name" value="Tetracycline Repressor, domain 2"/>
    <property type="match status" value="1"/>
</dbReference>
<dbReference type="PANTHER" id="PTHR30055">
    <property type="entry name" value="HTH-TYPE TRANSCRIPTIONAL REGULATOR RUTR"/>
    <property type="match status" value="1"/>
</dbReference>
<evidence type="ECO:0000313" key="7">
    <source>
        <dbReference type="Proteomes" id="UP000764837"/>
    </source>
</evidence>
<accession>A0ABS2M3R3</accession>
<comment type="caution">
    <text evidence="6">The sequence shown here is derived from an EMBL/GenBank/DDBJ whole genome shotgun (WGS) entry which is preliminary data.</text>
</comment>
<protein>
    <submittedName>
        <fullName evidence="6">AcrR family transcriptional regulator</fullName>
    </submittedName>
</protein>
<organism evidence="6 7">
    <name type="scientific">Micromonospora luteifusca</name>
    <dbReference type="NCBI Taxonomy" id="709860"/>
    <lineage>
        <taxon>Bacteria</taxon>
        <taxon>Bacillati</taxon>
        <taxon>Actinomycetota</taxon>
        <taxon>Actinomycetes</taxon>
        <taxon>Micromonosporales</taxon>
        <taxon>Micromonosporaceae</taxon>
        <taxon>Micromonospora</taxon>
    </lineage>
</organism>
<keyword evidence="1" id="KW-0805">Transcription regulation</keyword>
<keyword evidence="2 4" id="KW-0238">DNA-binding</keyword>
<evidence type="ECO:0000256" key="3">
    <source>
        <dbReference type="ARBA" id="ARBA00023163"/>
    </source>
</evidence>
<dbReference type="Pfam" id="PF00440">
    <property type="entry name" value="TetR_N"/>
    <property type="match status" value="1"/>
</dbReference>
<dbReference type="Proteomes" id="UP000764837">
    <property type="component" value="Unassembled WGS sequence"/>
</dbReference>
<dbReference type="InterPro" id="IPR050109">
    <property type="entry name" value="HTH-type_TetR-like_transc_reg"/>
</dbReference>
<keyword evidence="3" id="KW-0804">Transcription</keyword>
<dbReference type="EMBL" id="JAFBBP010000001">
    <property type="protein sequence ID" value="MBM7495087.1"/>
    <property type="molecule type" value="Genomic_DNA"/>
</dbReference>
<evidence type="ECO:0000256" key="2">
    <source>
        <dbReference type="ARBA" id="ARBA00023125"/>
    </source>
</evidence>